<keyword evidence="3" id="KW-1185">Reference proteome</keyword>
<feature type="compositionally biased region" description="Basic and acidic residues" evidence="1">
    <location>
        <begin position="405"/>
        <end position="423"/>
    </location>
</feature>
<evidence type="ECO:0000313" key="3">
    <source>
        <dbReference type="Proteomes" id="UP000282613"/>
    </source>
</evidence>
<feature type="compositionally biased region" description="Basic and acidic residues" evidence="1">
    <location>
        <begin position="264"/>
        <end position="284"/>
    </location>
</feature>
<dbReference type="WBParaSite" id="TASK_0000650401-mRNA-1">
    <property type="protein sequence ID" value="TASK_0000650401-mRNA-1"/>
    <property type="gene ID" value="TASK_0000650401"/>
</dbReference>
<organism evidence="4">
    <name type="scientific">Taenia asiatica</name>
    <name type="common">Asian tapeworm</name>
    <dbReference type="NCBI Taxonomy" id="60517"/>
    <lineage>
        <taxon>Eukaryota</taxon>
        <taxon>Metazoa</taxon>
        <taxon>Spiralia</taxon>
        <taxon>Lophotrochozoa</taxon>
        <taxon>Platyhelminthes</taxon>
        <taxon>Cestoda</taxon>
        <taxon>Eucestoda</taxon>
        <taxon>Cyclophyllidea</taxon>
        <taxon>Taeniidae</taxon>
        <taxon>Taenia</taxon>
    </lineage>
</organism>
<feature type="region of interest" description="Disordered" evidence="1">
    <location>
        <begin position="396"/>
        <end position="430"/>
    </location>
</feature>
<protein>
    <submittedName>
        <fullName evidence="4">TOG domain-containing protein</fullName>
    </submittedName>
</protein>
<name>A0A0R3W847_TAEAS</name>
<dbReference type="OrthoDB" id="63891at2759"/>
<dbReference type="EMBL" id="UYRS01018508">
    <property type="protein sequence ID" value="VDK36847.1"/>
    <property type="molecule type" value="Genomic_DNA"/>
</dbReference>
<feature type="region of interest" description="Disordered" evidence="1">
    <location>
        <begin position="263"/>
        <end position="284"/>
    </location>
</feature>
<sequence>MSSDVDRFSTPRDGGLLEITAHMSSFLTFLQKLLDIEDGQLADECYAMLMVGHFVVEAAMECLAAIFSLNYVPENQFIKHLSNSMPLSLDEGTKGMILRGVEMRAKIHPLPKLRSDGLLVYEPGISDLPSLGMTREIVLIEMMKPLQRASPWRAAIRRTRQESLGYADHFSGEKFFPISVRHVMSLSLRATCSTGSSALQEFEKATQSHLISKTTAAKLTDRKKFPLNSALGDNSRISDPVGDVRSNSYARIAEKRRLKNSEIQSRERSVFPESSGKRSISEKKQNGLRRCYSALSFDEKDGESRASFSQIADSIMSIKFSASKRLDSLRSRISQLRNVECSPSARRPLKVMDSLEKARSWTQETLRNSANNVTAVTSRENREALTRMSSGYVSEDVNQVTTTKPRSEVVPKRYQDEEGREPFSQKSSSLMLTPAKEKQIRPRLRKSLQERLKRSRTVHWASRTSCRPSVDVRGAVDALTSGEWEKQHDALRFLSCFFGASLHKDDHELRNWSLEQIQQLCSGLAFAASSLRSQVSRMAIEGMKSTVKLLTPEQLEPVTRSLFFGLVGRVGGDASTTFLRNEACEAIDLLVERAPPLAILVCLNDACHNAPSRSLFGRRCLVRCFAAVLPRLLTTSTCLSKGGQHPLLSRKHKDIFDRMLPHIAAFLRNGDFETRNNGEKILRMLMTIRGFETHLKLILNDHDRGTFTEAMDKLFERKSNSYMNGAFATLRMPRRPALRRVAHGRSTSQPFDRRAPTPPPPAPPPLTPLSRLPNEVVHCNYCNDSNQAAMLRLGNQERLFILLKLGAQIKESDVPIELSTSKIMELVSPMLRDENEEIAVAALKLCLDARQLDLGNSRCKRDEDKFCPGLLSLLCEREDTEGFTSVLALIYQQLHSKLNGVSKLSRKCLDETRRILGAEALVKPLLKAIFTSTSDTVSLVHELCDITADLDVESPLIARHLLPAALQLLRRCHPLAGAGQQQCGEVDTAEHDAIATFIKCLANLAGSDTLSAAAAREGLDVEIPRCFLVPV</sequence>
<dbReference type="InterPro" id="IPR011989">
    <property type="entry name" value="ARM-like"/>
</dbReference>
<evidence type="ECO:0000313" key="4">
    <source>
        <dbReference type="WBParaSite" id="TASK_0000650401-mRNA-1"/>
    </source>
</evidence>
<evidence type="ECO:0000256" key="1">
    <source>
        <dbReference type="SAM" id="MobiDB-lite"/>
    </source>
</evidence>
<dbReference type="SUPFAM" id="SSF48371">
    <property type="entry name" value="ARM repeat"/>
    <property type="match status" value="1"/>
</dbReference>
<feature type="region of interest" description="Disordered" evidence="1">
    <location>
        <begin position="741"/>
        <end position="770"/>
    </location>
</feature>
<dbReference type="AlphaFoldDB" id="A0A0R3W847"/>
<dbReference type="Gene3D" id="1.25.10.10">
    <property type="entry name" value="Leucine-rich Repeat Variant"/>
    <property type="match status" value="1"/>
</dbReference>
<reference evidence="2 3" key="2">
    <citation type="submission" date="2018-11" db="EMBL/GenBank/DDBJ databases">
        <authorList>
            <consortium name="Pathogen Informatics"/>
        </authorList>
    </citation>
    <scope>NUCLEOTIDE SEQUENCE [LARGE SCALE GENOMIC DNA]</scope>
</reference>
<feature type="compositionally biased region" description="Pro residues" evidence="1">
    <location>
        <begin position="756"/>
        <end position="767"/>
    </location>
</feature>
<dbReference type="InterPro" id="IPR016024">
    <property type="entry name" value="ARM-type_fold"/>
</dbReference>
<proteinExistence type="predicted"/>
<reference evidence="4" key="1">
    <citation type="submission" date="2016-04" db="UniProtKB">
        <authorList>
            <consortium name="WormBaseParasite"/>
        </authorList>
    </citation>
    <scope>IDENTIFICATION</scope>
</reference>
<dbReference type="Proteomes" id="UP000282613">
    <property type="component" value="Unassembled WGS sequence"/>
</dbReference>
<gene>
    <name evidence="2" type="ORF">TASK_LOCUS6505</name>
</gene>
<accession>A0A0R3W847</accession>
<evidence type="ECO:0000313" key="2">
    <source>
        <dbReference type="EMBL" id="VDK36847.1"/>
    </source>
</evidence>